<feature type="region of interest" description="Disordered" evidence="7">
    <location>
        <begin position="68"/>
        <end position="92"/>
    </location>
</feature>
<dbReference type="PROSITE" id="PS00150">
    <property type="entry name" value="ACYLPHOSPHATASE_1"/>
    <property type="match status" value="1"/>
</dbReference>
<comment type="caution">
    <text evidence="9">The sequence shown here is derived from an EMBL/GenBank/DDBJ whole genome shotgun (WGS) entry which is preliminary data.</text>
</comment>
<dbReference type="InterPro" id="IPR017968">
    <property type="entry name" value="Acylphosphatase_CS"/>
</dbReference>
<dbReference type="PANTHER" id="PTHR47268:SF4">
    <property type="entry name" value="ACYLPHOSPHATASE"/>
    <property type="match status" value="1"/>
</dbReference>
<evidence type="ECO:0000256" key="6">
    <source>
        <dbReference type="RuleBase" id="RU004168"/>
    </source>
</evidence>
<keyword evidence="10" id="KW-1185">Reference proteome</keyword>
<evidence type="ECO:0000256" key="3">
    <source>
        <dbReference type="ARBA" id="ARBA00047645"/>
    </source>
</evidence>
<dbReference type="Gene3D" id="3.30.70.100">
    <property type="match status" value="1"/>
</dbReference>
<evidence type="ECO:0000256" key="2">
    <source>
        <dbReference type="ARBA" id="ARBA00012150"/>
    </source>
</evidence>
<dbReference type="InterPro" id="IPR020456">
    <property type="entry name" value="Acylphosphatase"/>
</dbReference>
<dbReference type="PROSITE" id="PS00151">
    <property type="entry name" value="ACYLPHOSPHATASE_2"/>
    <property type="match status" value="1"/>
</dbReference>
<comment type="catalytic activity">
    <reaction evidence="3 4 5">
        <text>an acyl phosphate + H2O = a carboxylate + phosphate + H(+)</text>
        <dbReference type="Rhea" id="RHEA:14965"/>
        <dbReference type="ChEBI" id="CHEBI:15377"/>
        <dbReference type="ChEBI" id="CHEBI:15378"/>
        <dbReference type="ChEBI" id="CHEBI:29067"/>
        <dbReference type="ChEBI" id="CHEBI:43474"/>
        <dbReference type="ChEBI" id="CHEBI:59918"/>
        <dbReference type="EC" id="3.6.1.7"/>
    </reaction>
</comment>
<reference evidence="9 10" key="1">
    <citation type="submission" date="2024-06" db="EMBL/GenBank/DDBJ databases">
        <title>Genome of Rhodovulum iodosum, a marine photoferrotroph.</title>
        <authorList>
            <person name="Bianchini G."/>
            <person name="Nikeleit V."/>
            <person name="Kappler A."/>
            <person name="Bryce C."/>
            <person name="Sanchez-Baracaldo P."/>
        </authorList>
    </citation>
    <scope>NUCLEOTIDE SEQUENCE [LARGE SCALE GENOMIC DNA]</scope>
    <source>
        <strain evidence="9 10">UT/N1</strain>
    </source>
</reference>
<proteinExistence type="inferred from homology"/>
<dbReference type="PROSITE" id="PS51160">
    <property type="entry name" value="ACYLPHOSPHATASE_3"/>
    <property type="match status" value="1"/>
</dbReference>
<accession>A0ABV3XXY5</accession>
<dbReference type="InterPro" id="IPR036046">
    <property type="entry name" value="Acylphosphatase-like_dom_sf"/>
</dbReference>
<evidence type="ECO:0000256" key="1">
    <source>
        <dbReference type="ARBA" id="ARBA00005614"/>
    </source>
</evidence>
<organism evidence="9 10">
    <name type="scientific">Rhodovulum iodosum</name>
    <dbReference type="NCBI Taxonomy" id="68291"/>
    <lineage>
        <taxon>Bacteria</taxon>
        <taxon>Pseudomonadati</taxon>
        <taxon>Pseudomonadota</taxon>
        <taxon>Alphaproteobacteria</taxon>
        <taxon>Rhodobacterales</taxon>
        <taxon>Paracoccaceae</taxon>
        <taxon>Rhodovulum</taxon>
    </lineage>
</organism>
<dbReference type="Pfam" id="PF00708">
    <property type="entry name" value="Acylphosphatase"/>
    <property type="match status" value="1"/>
</dbReference>
<evidence type="ECO:0000313" key="10">
    <source>
        <dbReference type="Proteomes" id="UP001560019"/>
    </source>
</evidence>
<feature type="domain" description="Acylphosphatase-like" evidence="8">
    <location>
        <begin position="6"/>
        <end position="92"/>
    </location>
</feature>
<comment type="similarity">
    <text evidence="1 6">Belongs to the acylphosphatase family.</text>
</comment>
<keyword evidence="4 5" id="KW-0378">Hydrolase</keyword>
<name>A0ABV3XXY5_9RHOB</name>
<protein>
    <recommendedName>
        <fullName evidence="2 4">Acylphosphatase</fullName>
        <ecNumber evidence="2 4">3.6.1.7</ecNumber>
    </recommendedName>
</protein>
<evidence type="ECO:0000256" key="5">
    <source>
        <dbReference type="RuleBase" id="RU000553"/>
    </source>
</evidence>
<evidence type="ECO:0000256" key="4">
    <source>
        <dbReference type="PROSITE-ProRule" id="PRU00520"/>
    </source>
</evidence>
<dbReference type="RefSeq" id="WP_125403683.1">
    <property type="nucleotide sequence ID" value="NZ_JBEHHI010000003.1"/>
</dbReference>
<feature type="active site" evidence="4">
    <location>
        <position position="39"/>
    </location>
</feature>
<dbReference type="SUPFAM" id="SSF54975">
    <property type="entry name" value="Acylphosphatase/BLUF domain-like"/>
    <property type="match status" value="1"/>
</dbReference>
<dbReference type="Proteomes" id="UP001560019">
    <property type="component" value="Unassembled WGS sequence"/>
</dbReference>
<sequence>MSERIAVRVKVTGRVQGVGFRAWTEREAQALGLDGWVRNETDGAVTALIAGPRDRVQRLVDALNSGPPGARVEHVVSEPAPDDAGPGFRVAF</sequence>
<feature type="active site" evidence="4">
    <location>
        <position position="21"/>
    </location>
</feature>
<dbReference type="EC" id="3.6.1.7" evidence="2 4"/>
<dbReference type="PRINTS" id="PR00112">
    <property type="entry name" value="ACYLPHPHTASE"/>
</dbReference>
<gene>
    <name evidence="9" type="ORF">Ga0609869_003382</name>
</gene>
<dbReference type="EMBL" id="JBEHHI010000003">
    <property type="protein sequence ID" value="MEX5730029.1"/>
    <property type="molecule type" value="Genomic_DNA"/>
</dbReference>
<dbReference type="InterPro" id="IPR001792">
    <property type="entry name" value="Acylphosphatase-like_dom"/>
</dbReference>
<evidence type="ECO:0000259" key="8">
    <source>
        <dbReference type="PROSITE" id="PS51160"/>
    </source>
</evidence>
<evidence type="ECO:0000313" key="9">
    <source>
        <dbReference type="EMBL" id="MEX5730029.1"/>
    </source>
</evidence>
<evidence type="ECO:0000256" key="7">
    <source>
        <dbReference type="SAM" id="MobiDB-lite"/>
    </source>
</evidence>
<dbReference type="NCBIfam" id="NF010999">
    <property type="entry name" value="PRK14425.1"/>
    <property type="match status" value="1"/>
</dbReference>
<dbReference type="PANTHER" id="PTHR47268">
    <property type="entry name" value="ACYLPHOSPHATASE"/>
    <property type="match status" value="1"/>
</dbReference>